<dbReference type="Pfam" id="PF09471">
    <property type="entry name" value="Peptidase_M64"/>
    <property type="match status" value="1"/>
</dbReference>
<feature type="compositionally biased region" description="Basic and acidic residues" evidence="1">
    <location>
        <begin position="64"/>
        <end position="76"/>
    </location>
</feature>
<dbReference type="OrthoDB" id="2961863at2759"/>
<organism evidence="2 3">
    <name type="scientific">Blyttiomyces helicus</name>
    <dbReference type="NCBI Taxonomy" id="388810"/>
    <lineage>
        <taxon>Eukaryota</taxon>
        <taxon>Fungi</taxon>
        <taxon>Fungi incertae sedis</taxon>
        <taxon>Chytridiomycota</taxon>
        <taxon>Chytridiomycota incertae sedis</taxon>
        <taxon>Chytridiomycetes</taxon>
        <taxon>Chytridiomycetes incertae sedis</taxon>
        <taxon>Blyttiomyces</taxon>
    </lineage>
</organism>
<reference evidence="3" key="1">
    <citation type="journal article" date="2018" name="Nat. Microbiol.">
        <title>Leveraging single-cell genomics to expand the fungal tree of life.</title>
        <authorList>
            <person name="Ahrendt S.R."/>
            <person name="Quandt C.A."/>
            <person name="Ciobanu D."/>
            <person name="Clum A."/>
            <person name="Salamov A."/>
            <person name="Andreopoulos B."/>
            <person name="Cheng J.F."/>
            <person name="Woyke T."/>
            <person name="Pelin A."/>
            <person name="Henrissat B."/>
            <person name="Reynolds N.K."/>
            <person name="Benny G.L."/>
            <person name="Smith M.E."/>
            <person name="James T.Y."/>
            <person name="Grigoriev I.V."/>
        </authorList>
    </citation>
    <scope>NUCLEOTIDE SEQUENCE [LARGE SCALE GENOMIC DNA]</scope>
</reference>
<keyword evidence="3" id="KW-1185">Reference proteome</keyword>
<proteinExistence type="predicted"/>
<dbReference type="AlphaFoldDB" id="A0A4P9WRA8"/>
<gene>
    <name evidence="2" type="ORF">BDK51DRAFT_37384</name>
</gene>
<accession>A0A4P9WRA8</accession>
<name>A0A4P9WRA8_9FUNG</name>
<feature type="region of interest" description="Disordered" evidence="1">
    <location>
        <begin position="46"/>
        <end position="132"/>
    </location>
</feature>
<feature type="region of interest" description="Disordered" evidence="1">
    <location>
        <begin position="572"/>
        <end position="650"/>
    </location>
</feature>
<dbReference type="Gene3D" id="3.40.390.10">
    <property type="entry name" value="Collagenase (Catalytic Domain)"/>
    <property type="match status" value="1"/>
</dbReference>
<feature type="compositionally biased region" description="Low complexity" evidence="1">
    <location>
        <begin position="99"/>
        <end position="112"/>
    </location>
</feature>
<dbReference type="InterPro" id="IPR024079">
    <property type="entry name" value="MetalloPept_cat_dom_sf"/>
</dbReference>
<evidence type="ECO:0000256" key="1">
    <source>
        <dbReference type="SAM" id="MobiDB-lite"/>
    </source>
</evidence>
<dbReference type="Proteomes" id="UP000269721">
    <property type="component" value="Unassembled WGS sequence"/>
</dbReference>
<protein>
    <submittedName>
        <fullName evidence="2">IgA peptidase M64-domain-containing protein</fullName>
    </submittedName>
</protein>
<dbReference type="InterPro" id="IPR019026">
    <property type="entry name" value="Peptidase_M64_IgA"/>
</dbReference>
<sequence>MDFSDIAKVRRLLRQLRSKLTALHTASLAAPSTLRDSFVVFPQRLAAKRSRSPEEDKDDEDEDLSSHFDEDDKALEARPAPVLHRRQPPAVTFKRASKRPCPSARPAAVPSRPSRDRQPHPQPPPRVRLPSPLRRSAIALQDHMKETVAKVKAADLLPAFAAARMSEDRARSRGFGGLVGVPDVPARAVPSLGHLAAFAHGRSATAPIGRDLPSGVEAVEYEEAWYEDVPPHFRVVVLLSHIARLCEAYVTVPDVFISLIESFMAAEADQQAFELLKHMWSLRAVHTLEEYIWAHQISIRLHLSDPWIRHLADTLTAQRSSNAALFHFLDTPFLPLHHSLLLTTTATTTLLAEPPHRFTTSLADRATVWLARIAAHAGSCPTPLACPTIASLTAVGAALADPSPTALPFHPGIDVRHALLLQAIHGCVRAGRIASDPVVAACVCALDGFVRERAHGDEGIVACIPALGRLNAVRHSVVAVGAYDVAARVTVCMLNNYEALCEGDEEGDAQRVTTRELKLDLEAYQGRFVGVEGKPPTWKFEHPLNSWIIDPTPRREPPSTVPRMRVNIIGAGTPDSPLHLSPAASHFSPEARHARRPTSFADRLARHHHDDEDDSYDDSTADHHGEPTTADTTDTRRRPLRTRAKNQSRPWWARLSSTGTAAVTKEEMEDEEPWGEGRTVSWELRLSIGSPLPFTDEASPQPPPSSLARKILFHPRQRIRESRNVGMSAWLSSSSSRTECAQSPAGDSVRKEELARSWTSNNYLYVFGLASDDGCRSLEESVQANSLAALASDIGSWNPLTIGACRRSPNAKSIEPTGLSARQGSGRKGHSEQGLGLGAPQIYGFERHEIFTAFRLDYHFPSPPPRLHATLHPDCHCNDEVGDNYGPCRRLVSPFPDIPFDRHVCPVSGSQLSPSSAAQQIPLGLNTASDLPEHHIHIRLLRSPLSSACTLLSVGPTQPLRTLDRVSISNFPAQHEIEHREGEAHGDDIVDIIAEDAFEAWRAAEGVCVGEIKNVEDEEDGVDLLDDEDIIEKIIDNGPPENRVDVVFMGDGYTRAESARFFEDVRRLTTEMWSGETFGSTLPLFNIWGLWRPSRESGIGAGGKPKDTAFGLYRDGTELRGIYCSKSQRARQACKKTGPFACDFPSLIGNDDFYGGLGGEFVIATRSPSSGTIVLRHEMGHNFVDVGEEYDGGQVYSGPNSARTLFNLKWKHWLTDEGAKPKEQRSTVRVQE</sequence>
<dbReference type="EMBL" id="KZ994118">
    <property type="protein sequence ID" value="RKO93780.1"/>
    <property type="molecule type" value="Genomic_DNA"/>
</dbReference>
<feature type="region of interest" description="Disordered" evidence="1">
    <location>
        <begin position="658"/>
        <end position="677"/>
    </location>
</feature>
<evidence type="ECO:0000313" key="2">
    <source>
        <dbReference type="EMBL" id="RKO93780.1"/>
    </source>
</evidence>
<feature type="region of interest" description="Disordered" evidence="1">
    <location>
        <begin position="811"/>
        <end position="833"/>
    </location>
</feature>
<evidence type="ECO:0000313" key="3">
    <source>
        <dbReference type="Proteomes" id="UP000269721"/>
    </source>
</evidence>
<dbReference type="GO" id="GO:0008237">
    <property type="term" value="F:metallopeptidase activity"/>
    <property type="evidence" value="ECO:0007669"/>
    <property type="project" value="InterPro"/>
</dbReference>